<keyword evidence="3" id="KW-0804">Transcription</keyword>
<dbReference type="OrthoDB" id="9792527at2"/>
<keyword evidence="6" id="KW-1185">Reference proteome</keyword>
<evidence type="ECO:0000256" key="3">
    <source>
        <dbReference type="ARBA" id="ARBA00023163"/>
    </source>
</evidence>
<keyword evidence="2 5" id="KW-0238">DNA-binding</keyword>
<name>A0A1H6D4A7_9ACTN</name>
<dbReference type="Pfam" id="PF01638">
    <property type="entry name" value="HxlR"/>
    <property type="match status" value="1"/>
</dbReference>
<dbReference type="Gene3D" id="3.30.1050.10">
    <property type="entry name" value="SCP2 sterol-binding domain"/>
    <property type="match status" value="1"/>
</dbReference>
<dbReference type="EMBL" id="FNVO01000013">
    <property type="protein sequence ID" value="SEG80162.1"/>
    <property type="molecule type" value="Genomic_DNA"/>
</dbReference>
<dbReference type="GO" id="GO:0003677">
    <property type="term" value="F:DNA binding"/>
    <property type="evidence" value="ECO:0007669"/>
    <property type="project" value="UniProtKB-KW"/>
</dbReference>
<evidence type="ECO:0000256" key="1">
    <source>
        <dbReference type="ARBA" id="ARBA00023015"/>
    </source>
</evidence>
<dbReference type="AlphaFoldDB" id="A0A1H6D4A7"/>
<dbReference type="Gene3D" id="1.10.10.10">
    <property type="entry name" value="Winged helix-like DNA-binding domain superfamily/Winged helix DNA-binding domain"/>
    <property type="match status" value="1"/>
</dbReference>
<gene>
    <name evidence="5" type="ORF">SAMN04489712_11329</name>
</gene>
<dbReference type="SUPFAM" id="SSF55718">
    <property type="entry name" value="SCP-like"/>
    <property type="match status" value="1"/>
</dbReference>
<sequence length="223" mass="24198">MPVDRSYHDPCGIARALDVVGERWALLVVRELLLGPKRFSDLHRGLPGASQNVLSHRLRELTAKGVVRRRRLGPPAGAWVYELTEWGRDLEPVLLGLAFWGSRAPLGSDAELSADALVIAMMTLFDARVAGDLDAVLAVRLDDDVFEVRIAGGRLEISRRAPERPGAVIESGVGVLRSLVFKGRPLAAALEAGDVRLDGDRRLVERFVTLFPRPATVPSGTGA</sequence>
<organism evidence="5 6">
    <name type="scientific">Thermomonospora echinospora</name>
    <dbReference type="NCBI Taxonomy" id="1992"/>
    <lineage>
        <taxon>Bacteria</taxon>
        <taxon>Bacillati</taxon>
        <taxon>Actinomycetota</taxon>
        <taxon>Actinomycetes</taxon>
        <taxon>Streptosporangiales</taxon>
        <taxon>Thermomonosporaceae</taxon>
        <taxon>Thermomonospora</taxon>
    </lineage>
</organism>
<dbReference type="InterPro" id="IPR036390">
    <property type="entry name" value="WH_DNA-bd_sf"/>
</dbReference>
<dbReference type="PROSITE" id="PS51118">
    <property type="entry name" value="HTH_HXLR"/>
    <property type="match status" value="1"/>
</dbReference>
<dbReference type="InterPro" id="IPR002577">
    <property type="entry name" value="HTH_HxlR"/>
</dbReference>
<evidence type="ECO:0000259" key="4">
    <source>
        <dbReference type="PROSITE" id="PS51118"/>
    </source>
</evidence>
<protein>
    <submittedName>
        <fullName evidence="5">DNA-binding transcriptional regulator, HxlR family</fullName>
    </submittedName>
</protein>
<evidence type="ECO:0000256" key="2">
    <source>
        <dbReference type="ARBA" id="ARBA00023125"/>
    </source>
</evidence>
<accession>A0A1H6D4A7</accession>
<keyword evidence="1" id="KW-0805">Transcription regulation</keyword>
<dbReference type="InterPro" id="IPR036527">
    <property type="entry name" value="SCP2_sterol-bd_dom_sf"/>
</dbReference>
<evidence type="ECO:0000313" key="6">
    <source>
        <dbReference type="Proteomes" id="UP000236723"/>
    </source>
</evidence>
<proteinExistence type="predicted"/>
<dbReference type="RefSeq" id="WP_103940959.1">
    <property type="nucleotide sequence ID" value="NZ_FNVO01000013.1"/>
</dbReference>
<dbReference type="PANTHER" id="PTHR33204">
    <property type="entry name" value="TRANSCRIPTIONAL REGULATOR, MARR FAMILY"/>
    <property type="match status" value="1"/>
</dbReference>
<dbReference type="InterPro" id="IPR036388">
    <property type="entry name" value="WH-like_DNA-bd_sf"/>
</dbReference>
<evidence type="ECO:0000313" key="5">
    <source>
        <dbReference type="EMBL" id="SEG80162.1"/>
    </source>
</evidence>
<dbReference type="SUPFAM" id="SSF46785">
    <property type="entry name" value="Winged helix' DNA-binding domain"/>
    <property type="match status" value="1"/>
</dbReference>
<reference evidence="6" key="1">
    <citation type="submission" date="2016-10" db="EMBL/GenBank/DDBJ databases">
        <authorList>
            <person name="Varghese N."/>
            <person name="Submissions S."/>
        </authorList>
    </citation>
    <scope>NUCLEOTIDE SEQUENCE [LARGE SCALE GENOMIC DNA]</scope>
    <source>
        <strain evidence="6">DSM 43163</strain>
    </source>
</reference>
<dbReference type="Proteomes" id="UP000236723">
    <property type="component" value="Unassembled WGS sequence"/>
</dbReference>
<feature type="domain" description="HTH hxlR-type" evidence="4">
    <location>
        <begin position="11"/>
        <end position="109"/>
    </location>
</feature>
<dbReference type="PANTHER" id="PTHR33204:SF18">
    <property type="entry name" value="TRANSCRIPTIONAL REGULATORY PROTEIN"/>
    <property type="match status" value="1"/>
</dbReference>